<gene>
    <name evidence="4" type="ORF">CKAH01_01469</name>
</gene>
<keyword evidence="2" id="KW-1133">Transmembrane helix</keyword>
<dbReference type="AlphaFoldDB" id="A0AAE0D2H9"/>
<evidence type="ECO:0000256" key="1">
    <source>
        <dbReference type="SAM" id="MobiDB-lite"/>
    </source>
</evidence>
<evidence type="ECO:0000259" key="3">
    <source>
        <dbReference type="Pfam" id="PF20237"/>
    </source>
</evidence>
<dbReference type="EMBL" id="VYYT01000333">
    <property type="protein sequence ID" value="KAK2742042.1"/>
    <property type="molecule type" value="Genomic_DNA"/>
</dbReference>
<feature type="domain" description="DUF6594" evidence="3">
    <location>
        <begin position="76"/>
        <end position="353"/>
    </location>
</feature>
<evidence type="ECO:0000256" key="2">
    <source>
        <dbReference type="SAM" id="Phobius"/>
    </source>
</evidence>
<name>A0AAE0D2H9_COLKA</name>
<reference evidence="4" key="1">
    <citation type="submission" date="2023-02" db="EMBL/GenBank/DDBJ databases">
        <title>Colletotrichum kahawae CIFC_Que2 genome sequencing and assembly.</title>
        <authorList>
            <person name="Baroncelli R."/>
        </authorList>
    </citation>
    <scope>NUCLEOTIDE SEQUENCE</scope>
    <source>
        <strain evidence="4">CIFC_Que2</strain>
    </source>
</reference>
<feature type="transmembrane region" description="Helical" evidence="2">
    <location>
        <begin position="313"/>
        <end position="332"/>
    </location>
</feature>
<feature type="region of interest" description="Disordered" evidence="1">
    <location>
        <begin position="1"/>
        <end position="24"/>
    </location>
</feature>
<accession>A0AAE0D2H9</accession>
<feature type="transmembrane region" description="Helical" evidence="2">
    <location>
        <begin position="339"/>
        <end position="359"/>
    </location>
</feature>
<dbReference type="PANTHER" id="PTHR34502">
    <property type="entry name" value="DUF6594 DOMAIN-CONTAINING PROTEIN-RELATED"/>
    <property type="match status" value="1"/>
</dbReference>
<dbReference type="PANTHER" id="PTHR34502:SF5">
    <property type="entry name" value="DUF6594 DOMAIN-CONTAINING PROTEIN"/>
    <property type="match status" value="1"/>
</dbReference>
<comment type="caution">
    <text evidence="4">The sequence shown here is derived from an EMBL/GenBank/DDBJ whole genome shotgun (WGS) entry which is preliminary data.</text>
</comment>
<keyword evidence="2" id="KW-0472">Membrane</keyword>
<dbReference type="InterPro" id="IPR046529">
    <property type="entry name" value="DUF6594"/>
</dbReference>
<sequence length="361" mass="40753">MTPLSTDIEAGHGENSIPATTSAHPTNLNIRSILHKWGLYPQTPATSQPTDPVTPSSVRSADYIYSSNINRYPEGWARLAAEQEAFENTAIHRKFGYLLQRCLLDSHNRLAALGRRLFDLDHQMASDRAPHDLTENIETAGDLEDGLAAEHVHAEEASLLSKEQDNSLPRKISQVLQEIWPLLNNHHQMLFNEKTLRSLHEVREPEFWNRCNKITDDGYLNKEEMEYLNHPDDFVSTATDPLWRTITGWMYLLPRWLLLLLFKDNRTEEQKFASPLLTGRMEMFCKGLAILVYAIVLLLPIILLYIFPGMSTAGAVCLVTSFTLLFMSMMFCHQGATMLVVLIGACTYAAVLVAVLANLQG</sequence>
<evidence type="ECO:0000313" key="4">
    <source>
        <dbReference type="EMBL" id="KAK2742042.1"/>
    </source>
</evidence>
<dbReference type="Proteomes" id="UP001281614">
    <property type="component" value="Unassembled WGS sequence"/>
</dbReference>
<dbReference type="Pfam" id="PF20237">
    <property type="entry name" value="DUF6594"/>
    <property type="match status" value="1"/>
</dbReference>
<evidence type="ECO:0000313" key="5">
    <source>
        <dbReference type="Proteomes" id="UP001281614"/>
    </source>
</evidence>
<organism evidence="4 5">
    <name type="scientific">Colletotrichum kahawae</name>
    <name type="common">Coffee berry disease fungus</name>
    <dbReference type="NCBI Taxonomy" id="34407"/>
    <lineage>
        <taxon>Eukaryota</taxon>
        <taxon>Fungi</taxon>
        <taxon>Dikarya</taxon>
        <taxon>Ascomycota</taxon>
        <taxon>Pezizomycotina</taxon>
        <taxon>Sordariomycetes</taxon>
        <taxon>Hypocreomycetidae</taxon>
        <taxon>Glomerellales</taxon>
        <taxon>Glomerellaceae</taxon>
        <taxon>Colletotrichum</taxon>
        <taxon>Colletotrichum gloeosporioides species complex</taxon>
    </lineage>
</organism>
<proteinExistence type="predicted"/>
<feature type="transmembrane region" description="Helical" evidence="2">
    <location>
        <begin position="283"/>
        <end position="307"/>
    </location>
</feature>
<protein>
    <recommendedName>
        <fullName evidence="3">DUF6594 domain-containing protein</fullName>
    </recommendedName>
</protein>
<keyword evidence="5" id="KW-1185">Reference proteome</keyword>
<keyword evidence="2" id="KW-0812">Transmembrane</keyword>